<keyword evidence="2" id="KW-0732">Signal</keyword>
<feature type="chain" id="PRO_5022665131" evidence="2">
    <location>
        <begin position="20"/>
        <end position="276"/>
    </location>
</feature>
<protein>
    <submittedName>
        <fullName evidence="3">Uncharacterized protein</fullName>
    </submittedName>
</protein>
<dbReference type="OrthoDB" id="9130200at2"/>
<dbReference type="RefSeq" id="WP_149351965.1">
    <property type="nucleotide sequence ID" value="NZ_VTRV01000022.1"/>
</dbReference>
<dbReference type="Proteomes" id="UP000323164">
    <property type="component" value="Unassembled WGS sequence"/>
</dbReference>
<sequence length="276" mass="28401">MKKTLVMAATLAAAGSAHARDQVIKLGADDAAQLQGRSVAVTSHERPSFVAMTAGKASFGLFGAAAMVGAGNKLVDENHVEDPAILVREQLATALSSAFGARLAPADTQPTKAQKPRDLAALHPESDYVLDVRSGGWNFAYYPTKWATYWVGYSVQVQLIDAKTGRQVANAACNANTRENVNPPSNDELVSNGAQLLKDVTAGLGWTCVQLLAREEFNMPADRVAATPVALVDPLAARKQPTTTLPAAAPSANAAGGTGATPAPDAPGTAATSAGG</sequence>
<dbReference type="AlphaFoldDB" id="A0A5D8Z7P0"/>
<evidence type="ECO:0000313" key="4">
    <source>
        <dbReference type="Proteomes" id="UP000323164"/>
    </source>
</evidence>
<organism evidence="3 4">
    <name type="scientific">Cognatilysobacter lacus</name>
    <dbReference type="NCBI Taxonomy" id="1643323"/>
    <lineage>
        <taxon>Bacteria</taxon>
        <taxon>Pseudomonadati</taxon>
        <taxon>Pseudomonadota</taxon>
        <taxon>Gammaproteobacteria</taxon>
        <taxon>Lysobacterales</taxon>
        <taxon>Lysobacteraceae</taxon>
        <taxon>Cognatilysobacter</taxon>
    </lineage>
</organism>
<dbReference type="EMBL" id="VTRV01000022">
    <property type="protein sequence ID" value="TZF90918.1"/>
    <property type="molecule type" value="Genomic_DNA"/>
</dbReference>
<evidence type="ECO:0000256" key="2">
    <source>
        <dbReference type="SAM" id="SignalP"/>
    </source>
</evidence>
<accession>A0A5D8Z7P0</accession>
<comment type="caution">
    <text evidence="3">The sequence shown here is derived from an EMBL/GenBank/DDBJ whole genome shotgun (WGS) entry which is preliminary data.</text>
</comment>
<gene>
    <name evidence="3" type="ORF">FW784_03425</name>
</gene>
<proteinExistence type="predicted"/>
<name>A0A5D8Z7P0_9GAMM</name>
<evidence type="ECO:0000313" key="3">
    <source>
        <dbReference type="EMBL" id="TZF90918.1"/>
    </source>
</evidence>
<evidence type="ECO:0000256" key="1">
    <source>
        <dbReference type="SAM" id="MobiDB-lite"/>
    </source>
</evidence>
<feature type="signal peptide" evidence="2">
    <location>
        <begin position="1"/>
        <end position="19"/>
    </location>
</feature>
<keyword evidence="4" id="KW-1185">Reference proteome</keyword>
<reference evidence="3 4" key="1">
    <citation type="submission" date="2019-08" db="EMBL/GenBank/DDBJ databases">
        <title>Draft genome sequence of Lysobacter sp. UKS-15.</title>
        <authorList>
            <person name="Im W.-T."/>
        </authorList>
    </citation>
    <scope>NUCLEOTIDE SEQUENCE [LARGE SCALE GENOMIC DNA]</scope>
    <source>
        <strain evidence="3 4">UKS-15</strain>
    </source>
</reference>
<feature type="region of interest" description="Disordered" evidence="1">
    <location>
        <begin position="242"/>
        <end position="276"/>
    </location>
</feature>